<reference evidence="3" key="1">
    <citation type="submission" date="2016-08" db="EMBL/GenBank/DDBJ databases">
        <authorList>
            <person name="Merda D."/>
            <person name="Briand M."/>
            <person name="Taghouti G."/>
            <person name="Carrere S."/>
            <person name="Gouzy J."/>
            <person name="Portier P."/>
            <person name="Jacques M.-A."/>
            <person name="Fischer-Le Saux M."/>
        </authorList>
    </citation>
    <scope>NUCLEOTIDE SEQUENCE [LARGE SCALE GENOMIC DNA]</scope>
    <source>
        <strain evidence="3">CFBP1156</strain>
    </source>
</reference>
<evidence type="ECO:0000313" key="3">
    <source>
        <dbReference type="Proteomes" id="UP000238261"/>
    </source>
</evidence>
<proteinExistence type="predicted"/>
<dbReference type="EMBL" id="MDEG01000006">
    <property type="protein sequence ID" value="PPU97919.1"/>
    <property type="molecule type" value="Genomic_DNA"/>
</dbReference>
<sequence>MLLYTSRFQRALQRALRAAVTAHRADILCHLLAAHGVRACAKALSHFPGRVLADALSLLPGEDRIRVLLRLSRSARRRLQRPGTGAPTAPGWWRKALGRWGGFDTALLRRALATQLQHHVRPLPPDPSPGIAMPRPLRPRSPR</sequence>
<dbReference type="Proteomes" id="UP000238261">
    <property type="component" value="Unassembled WGS sequence"/>
</dbReference>
<organism evidence="2 3">
    <name type="scientific">Xanthomonas hyacinthi</name>
    <dbReference type="NCBI Taxonomy" id="56455"/>
    <lineage>
        <taxon>Bacteria</taxon>
        <taxon>Pseudomonadati</taxon>
        <taxon>Pseudomonadota</taxon>
        <taxon>Gammaproteobacteria</taxon>
        <taxon>Lysobacterales</taxon>
        <taxon>Lysobacteraceae</taxon>
        <taxon>Xanthomonas</taxon>
    </lineage>
</organism>
<dbReference type="OrthoDB" id="6009261at2"/>
<evidence type="ECO:0000256" key="1">
    <source>
        <dbReference type="SAM" id="MobiDB-lite"/>
    </source>
</evidence>
<protein>
    <submittedName>
        <fullName evidence="2">Uncharacterized protein</fullName>
    </submittedName>
</protein>
<comment type="caution">
    <text evidence="2">The sequence shown here is derived from an EMBL/GenBank/DDBJ whole genome shotgun (WGS) entry which is preliminary data.</text>
</comment>
<name>A0A2S7EXU0_9XANT</name>
<dbReference type="RefSeq" id="WP_046977860.1">
    <property type="nucleotide sequence ID" value="NZ_CP043476.1"/>
</dbReference>
<evidence type="ECO:0000313" key="2">
    <source>
        <dbReference type="EMBL" id="PPU97919.1"/>
    </source>
</evidence>
<gene>
    <name evidence="2" type="ORF">XhyaCFBP1156_09110</name>
</gene>
<accession>A0A2S7EXU0</accession>
<dbReference type="AlphaFoldDB" id="A0A2S7EXU0"/>
<feature type="region of interest" description="Disordered" evidence="1">
    <location>
        <begin position="119"/>
        <end position="143"/>
    </location>
</feature>
<keyword evidence="3" id="KW-1185">Reference proteome</keyword>